<protein>
    <submittedName>
        <fullName evidence="4">GH15 family glucan-1,4-alpha-glucosidase</fullName>
    </submittedName>
</protein>
<proteinExistence type="predicted"/>
<dbReference type="Pfam" id="PF19291">
    <property type="entry name" value="TREH_N"/>
    <property type="match status" value="1"/>
</dbReference>
<keyword evidence="5" id="KW-1185">Reference proteome</keyword>
<dbReference type="InterPro" id="IPR045582">
    <property type="entry name" value="Trehalase-like_N"/>
</dbReference>
<feature type="domain" description="Trehalase-like N-terminal" evidence="3">
    <location>
        <begin position="26"/>
        <end position="150"/>
    </location>
</feature>
<sequence length="628" mass="70019">MPETMQEMMRETMSETMSEPQTRPYQPIEAYALLSNCEGCALVARDGGIDWACLERFDSDPSFSRLLDRTRGGHFTIRPTERFETTRQYLSRSNILETTFTTQSGFVTLHDFMVGPEGGQRRPLLVRLVASVSGCVPMIAEYRPLAGFAEDAAPLGIEGRRVTAPGCPGLVAEADFAAEGGLAIARFTLEGGQTRGFALYAGTPPETCPDARLLMEETRRAWVLWTEGAAYVGPLADELMRSALVLKGLTYQPTGAMVAAATTSLPEEIGGIRNWDYRFCWIRDACLSFYVLKKFGMTREAESFFGFVTELCEREESRLKPLYSISGDADLEEIRVDHFEGWRGSAPVRHGNEAAEQHQADAYGQVLDLLYLYERLGGTMPEAMREHGARLADISAAHWHEPDAGLWEPRKPEQRYLHAAIMNWVALDRAICLFGERAEWCRERDRIVAHVNGEGLHRDGYYPQYLGGDDVDAALLIAPMVGFPVDEAAFARTVDAVIERLGHGPLVYRYRNDDGLPGHEGTFLLCAFWLVDALLWLGREEEARTRFQALRALQNDVGLYAEEIAEDDTFLGNFPQAFSHLGFIHSALMLDLYEHGGRSAVQGTYADRSLRETKTRRAPTIAGAEAGE</sequence>
<feature type="domain" description="GH15-like" evidence="2">
    <location>
        <begin position="237"/>
        <end position="586"/>
    </location>
</feature>
<evidence type="ECO:0000256" key="1">
    <source>
        <dbReference type="SAM" id="MobiDB-lite"/>
    </source>
</evidence>
<dbReference type="GO" id="GO:0005993">
    <property type="term" value="P:trehalose catabolic process"/>
    <property type="evidence" value="ECO:0007669"/>
    <property type="project" value="TreeGrafter"/>
</dbReference>
<dbReference type="InterPro" id="IPR008928">
    <property type="entry name" value="6-hairpin_glycosidase_sf"/>
</dbReference>
<evidence type="ECO:0000313" key="5">
    <source>
        <dbReference type="Proteomes" id="UP000543554"/>
    </source>
</evidence>
<dbReference type="Proteomes" id="UP000543554">
    <property type="component" value="Unassembled WGS sequence"/>
</dbReference>
<accession>A0AA40VC72</accession>
<name>A0AA40VC72_9HYPH</name>
<dbReference type="PANTHER" id="PTHR31616:SF10">
    <property type="entry name" value="TREHALASE"/>
    <property type="match status" value="1"/>
</dbReference>
<evidence type="ECO:0000259" key="3">
    <source>
        <dbReference type="Pfam" id="PF19291"/>
    </source>
</evidence>
<dbReference type="SUPFAM" id="SSF48208">
    <property type="entry name" value="Six-hairpin glycosidases"/>
    <property type="match status" value="1"/>
</dbReference>
<comment type="caution">
    <text evidence="4">The sequence shown here is derived from an EMBL/GenBank/DDBJ whole genome shotgun (WGS) entry which is preliminary data.</text>
</comment>
<dbReference type="GO" id="GO:0015927">
    <property type="term" value="F:trehalase activity"/>
    <property type="evidence" value="ECO:0007669"/>
    <property type="project" value="TreeGrafter"/>
</dbReference>
<evidence type="ECO:0000259" key="2">
    <source>
        <dbReference type="Pfam" id="PF00723"/>
    </source>
</evidence>
<dbReference type="InterPro" id="IPR012341">
    <property type="entry name" value="6hp_glycosidase-like_sf"/>
</dbReference>
<dbReference type="Gene3D" id="1.50.10.10">
    <property type="match status" value="1"/>
</dbReference>
<dbReference type="Pfam" id="PF00723">
    <property type="entry name" value="Glyco_hydro_15"/>
    <property type="match status" value="1"/>
</dbReference>
<feature type="region of interest" description="Disordered" evidence="1">
    <location>
        <begin position="1"/>
        <end position="21"/>
    </location>
</feature>
<dbReference type="PANTHER" id="PTHR31616">
    <property type="entry name" value="TREHALASE"/>
    <property type="match status" value="1"/>
</dbReference>
<dbReference type="AlphaFoldDB" id="A0AA40VC72"/>
<dbReference type="InterPro" id="IPR011613">
    <property type="entry name" value="GH15-like"/>
</dbReference>
<gene>
    <name evidence="4" type="ORF">HNR51_002936</name>
</gene>
<reference evidence="4 5" key="1">
    <citation type="submission" date="2020-08" db="EMBL/GenBank/DDBJ databases">
        <title>Genomic Encyclopedia of Type Strains, Phase IV (KMG-IV): sequencing the most valuable type-strain genomes for metagenomic binning, comparative biology and taxonomic classification.</title>
        <authorList>
            <person name="Goeker M."/>
        </authorList>
    </citation>
    <scope>NUCLEOTIDE SEQUENCE [LARGE SCALE GENOMIC DNA]</scope>
    <source>
        <strain evidence="4 5">DSM 11490</strain>
    </source>
</reference>
<dbReference type="EMBL" id="JACJIB010000005">
    <property type="protein sequence ID" value="MBA8913845.1"/>
    <property type="molecule type" value="Genomic_DNA"/>
</dbReference>
<evidence type="ECO:0000313" key="4">
    <source>
        <dbReference type="EMBL" id="MBA8913845.1"/>
    </source>
</evidence>
<organism evidence="4 5">
    <name type="scientific">Methylorubrum thiocyanatum</name>
    <dbReference type="NCBI Taxonomy" id="47958"/>
    <lineage>
        <taxon>Bacteria</taxon>
        <taxon>Pseudomonadati</taxon>
        <taxon>Pseudomonadota</taxon>
        <taxon>Alphaproteobacteria</taxon>
        <taxon>Hyphomicrobiales</taxon>
        <taxon>Methylobacteriaceae</taxon>
        <taxon>Methylorubrum</taxon>
    </lineage>
</organism>